<dbReference type="CDD" id="cd22012">
    <property type="entry name" value="HMG-box_ABF2_IXR1-like_rpt2"/>
    <property type="match status" value="1"/>
</dbReference>
<dbReference type="PANTHER" id="PTHR48112">
    <property type="entry name" value="HIGH MOBILITY GROUP PROTEIN DSP1"/>
    <property type="match status" value="1"/>
</dbReference>
<name>A0AAV5S116_MAUHU</name>
<gene>
    <name evidence="4" type="ORF">DAKH74_040220</name>
</gene>
<dbReference type="InterPro" id="IPR050342">
    <property type="entry name" value="HMGB"/>
</dbReference>
<dbReference type="GO" id="GO:0005634">
    <property type="term" value="C:nucleus"/>
    <property type="evidence" value="ECO:0007669"/>
    <property type="project" value="UniProtKB-UniRule"/>
</dbReference>
<dbReference type="SUPFAM" id="SSF47095">
    <property type="entry name" value="HMG-box"/>
    <property type="match status" value="2"/>
</dbReference>
<feature type="DNA-binding region" description="HMG box" evidence="2">
    <location>
        <begin position="47"/>
        <end position="115"/>
    </location>
</feature>
<evidence type="ECO:0000313" key="5">
    <source>
        <dbReference type="Proteomes" id="UP001377567"/>
    </source>
</evidence>
<evidence type="ECO:0000259" key="3">
    <source>
        <dbReference type="PROSITE" id="PS50118"/>
    </source>
</evidence>
<dbReference type="EMBL" id="BTGD01000013">
    <property type="protein sequence ID" value="GMM57406.1"/>
    <property type="molecule type" value="Genomic_DNA"/>
</dbReference>
<comment type="caution">
    <text evidence="4">The sequence shown here is derived from an EMBL/GenBank/DDBJ whole genome shotgun (WGS) entry which is preliminary data.</text>
</comment>
<keyword evidence="1 2" id="KW-0238">DNA-binding</keyword>
<dbReference type="Gene3D" id="1.10.30.10">
    <property type="entry name" value="High mobility group box domain"/>
    <property type="match status" value="2"/>
</dbReference>
<keyword evidence="5" id="KW-1185">Reference proteome</keyword>
<dbReference type="Pfam" id="PF00505">
    <property type="entry name" value="HMG_box"/>
    <property type="match status" value="2"/>
</dbReference>
<organism evidence="4 5">
    <name type="scientific">Maudiozyma humilis</name>
    <name type="common">Sour dough yeast</name>
    <name type="synonym">Kazachstania humilis</name>
    <dbReference type="NCBI Taxonomy" id="51915"/>
    <lineage>
        <taxon>Eukaryota</taxon>
        <taxon>Fungi</taxon>
        <taxon>Dikarya</taxon>
        <taxon>Ascomycota</taxon>
        <taxon>Saccharomycotina</taxon>
        <taxon>Saccharomycetes</taxon>
        <taxon>Saccharomycetales</taxon>
        <taxon>Saccharomycetaceae</taxon>
        <taxon>Maudiozyma</taxon>
    </lineage>
</organism>
<keyword evidence="2" id="KW-0539">Nucleus</keyword>
<evidence type="ECO:0000313" key="4">
    <source>
        <dbReference type="EMBL" id="GMM57406.1"/>
    </source>
</evidence>
<dbReference type="AlphaFoldDB" id="A0AAV5S116"/>
<dbReference type="SMART" id="SM00398">
    <property type="entry name" value="HMG"/>
    <property type="match status" value="2"/>
</dbReference>
<sequence>MLSALRTSFVSRYAGFCTSAVTLAARGVPTASQLRSLKIDELKARKPKKPLNGYMLFSNDHRDAIAAKNPGKSPNDIFRLIGKEWCELSEQDKQPYLDEAARKLEAHKAEVKQFEQSLPPKKPAGPFIQFSQDIRQRLNEEYPAMSFGEKSKITSARWAALSEEERQEYKDRYSKQILLWKAAVDAY</sequence>
<dbReference type="Proteomes" id="UP001377567">
    <property type="component" value="Unassembled WGS sequence"/>
</dbReference>
<reference evidence="4 5" key="1">
    <citation type="journal article" date="2023" name="Elife">
        <title>Identification of key yeast species and microbe-microbe interactions impacting larval growth of Drosophila in the wild.</title>
        <authorList>
            <person name="Mure A."/>
            <person name="Sugiura Y."/>
            <person name="Maeda R."/>
            <person name="Honda K."/>
            <person name="Sakurai N."/>
            <person name="Takahashi Y."/>
            <person name="Watada M."/>
            <person name="Katoh T."/>
            <person name="Gotoh A."/>
            <person name="Gotoh Y."/>
            <person name="Taniguchi I."/>
            <person name="Nakamura K."/>
            <person name="Hayashi T."/>
            <person name="Katayama T."/>
            <person name="Uemura T."/>
            <person name="Hattori Y."/>
        </authorList>
    </citation>
    <scope>NUCLEOTIDE SEQUENCE [LARGE SCALE GENOMIC DNA]</scope>
    <source>
        <strain evidence="4 5">KH-74</strain>
    </source>
</reference>
<evidence type="ECO:0000256" key="2">
    <source>
        <dbReference type="PROSITE-ProRule" id="PRU00267"/>
    </source>
</evidence>
<dbReference type="InterPro" id="IPR036910">
    <property type="entry name" value="HMG_box_dom_sf"/>
</dbReference>
<dbReference type="GO" id="GO:0003677">
    <property type="term" value="F:DNA binding"/>
    <property type="evidence" value="ECO:0007669"/>
    <property type="project" value="UniProtKB-UniRule"/>
</dbReference>
<proteinExistence type="predicted"/>
<feature type="domain" description="HMG box" evidence="3">
    <location>
        <begin position="120"/>
        <end position="187"/>
    </location>
</feature>
<dbReference type="InterPro" id="IPR009071">
    <property type="entry name" value="HMG_box_dom"/>
</dbReference>
<evidence type="ECO:0000256" key="1">
    <source>
        <dbReference type="ARBA" id="ARBA00023125"/>
    </source>
</evidence>
<dbReference type="PROSITE" id="PS50118">
    <property type="entry name" value="HMG_BOX_2"/>
    <property type="match status" value="2"/>
</dbReference>
<feature type="domain" description="HMG box" evidence="3">
    <location>
        <begin position="47"/>
        <end position="115"/>
    </location>
</feature>
<accession>A0AAV5S116</accession>
<feature type="DNA-binding region" description="HMG box" evidence="2">
    <location>
        <begin position="120"/>
        <end position="187"/>
    </location>
</feature>
<protein>
    <recommendedName>
        <fullName evidence="3">HMG box domain-containing protein</fullName>
    </recommendedName>
</protein>